<dbReference type="SUPFAM" id="SSF57701">
    <property type="entry name" value="Zn2/Cys6 DNA-binding domain"/>
    <property type="match status" value="1"/>
</dbReference>
<dbReference type="InterPro" id="IPR036864">
    <property type="entry name" value="Zn2-C6_fun-type_DNA-bd_sf"/>
</dbReference>
<dbReference type="GO" id="GO:0000976">
    <property type="term" value="F:transcription cis-regulatory region binding"/>
    <property type="evidence" value="ECO:0007669"/>
    <property type="project" value="TreeGrafter"/>
</dbReference>
<dbReference type="AlphaFoldDB" id="A0A1G4IUQ0"/>
<dbReference type="PANTHER" id="PTHR37534:SF43">
    <property type="entry name" value="FINGER DOMAIN PROTEIN, PUTATIVE (AFU_ORTHOLOGUE AFUA_1G01850)-RELATED"/>
    <property type="match status" value="1"/>
</dbReference>
<evidence type="ECO:0000313" key="5">
    <source>
        <dbReference type="Proteomes" id="UP000190274"/>
    </source>
</evidence>
<dbReference type="Pfam" id="PF11951">
    <property type="entry name" value="Fungal_trans_2"/>
    <property type="match status" value="1"/>
</dbReference>
<evidence type="ECO:0000256" key="1">
    <source>
        <dbReference type="ARBA" id="ARBA00004123"/>
    </source>
</evidence>
<keyword evidence="2" id="KW-0539">Nucleus</keyword>
<dbReference type="EMBL" id="LT598456">
    <property type="protein sequence ID" value="SCU80642.1"/>
    <property type="molecule type" value="Genomic_DNA"/>
</dbReference>
<dbReference type="InterPro" id="IPR001138">
    <property type="entry name" value="Zn2Cys6_DnaBD"/>
</dbReference>
<protein>
    <submittedName>
        <fullName evidence="4">LADA_0B08746g1_1</fullName>
    </submittedName>
</protein>
<sequence>MGATGRASCNACQLQELQCDSKKPSCKNCTRNGIKCAYPLTLKWGGRPYKDKSKRIKMPPNTKLVNGVLMANHTSMKVLKPKKLKTNAVVAGPSFQDLPVGAQLDIEEILGHSPILEESSALAVTTSITPPSPPMRMLKPMHMPGLDLLNQSQTHSEFFEYYVCETAHAFVPLNRDNKNNPFCTIVPQLALHSSTLMRIVMAFGGKHREQKLLMEQGQECFSLEEISSGGVSSDSGALARDLEQQSVLELIREMARSQNKLNDLVLASVLILASLSIFFGNGKNWHTHVFGAEGIIMQELQQRSKERQIYLKYPHERGSYFFLRRWFAYIRVMGCLSSGLFEHFPERKFSQLKIDFDLPTRNECTGDVDDVYYTNGMGVEVLSFLAQVANLILEKETDGRRELTGSTLQGAIELDYKIVHFLGIRKPVTKLDISQGAMLVQDSSENSFLMATNLLFGLSGLLQLRRRVIGLSYDNPLVRDLLFKMIALVENKLQSHRHPNPCLLFCIFSCGCELLEDVLVSKREICLAQIDMLIEAGVESASQAKNVMQECWRTSNSWWEVLSKHNLDICFAI</sequence>
<dbReference type="GO" id="GO:0008270">
    <property type="term" value="F:zinc ion binding"/>
    <property type="evidence" value="ECO:0007669"/>
    <property type="project" value="InterPro"/>
</dbReference>
<dbReference type="Proteomes" id="UP000190274">
    <property type="component" value="Chromosome B"/>
</dbReference>
<dbReference type="GO" id="GO:0000981">
    <property type="term" value="F:DNA-binding transcription factor activity, RNA polymerase II-specific"/>
    <property type="evidence" value="ECO:0007669"/>
    <property type="project" value="InterPro"/>
</dbReference>
<dbReference type="OrthoDB" id="5229455at2759"/>
<name>A0A1G4IUQ0_9SACH</name>
<evidence type="ECO:0000256" key="2">
    <source>
        <dbReference type="ARBA" id="ARBA00023242"/>
    </source>
</evidence>
<dbReference type="Pfam" id="PF00172">
    <property type="entry name" value="Zn_clus"/>
    <property type="match status" value="1"/>
</dbReference>
<comment type="subcellular location">
    <subcellularLocation>
        <location evidence="1">Nucleus</location>
    </subcellularLocation>
</comment>
<gene>
    <name evidence="4" type="ORF">LADA_0B08746G</name>
</gene>
<organism evidence="4 5">
    <name type="scientific">Lachancea dasiensis</name>
    <dbReference type="NCBI Taxonomy" id="1072105"/>
    <lineage>
        <taxon>Eukaryota</taxon>
        <taxon>Fungi</taxon>
        <taxon>Dikarya</taxon>
        <taxon>Ascomycota</taxon>
        <taxon>Saccharomycotina</taxon>
        <taxon>Saccharomycetes</taxon>
        <taxon>Saccharomycetales</taxon>
        <taxon>Saccharomycetaceae</taxon>
        <taxon>Lachancea</taxon>
    </lineage>
</organism>
<dbReference type="GO" id="GO:0045944">
    <property type="term" value="P:positive regulation of transcription by RNA polymerase II"/>
    <property type="evidence" value="ECO:0007669"/>
    <property type="project" value="TreeGrafter"/>
</dbReference>
<evidence type="ECO:0000259" key="3">
    <source>
        <dbReference type="PROSITE" id="PS50048"/>
    </source>
</evidence>
<dbReference type="PANTHER" id="PTHR37534">
    <property type="entry name" value="TRANSCRIPTIONAL ACTIVATOR PROTEIN UGA3"/>
    <property type="match status" value="1"/>
</dbReference>
<reference evidence="5" key="1">
    <citation type="submission" date="2016-03" db="EMBL/GenBank/DDBJ databases">
        <authorList>
            <person name="Devillers H."/>
        </authorList>
    </citation>
    <scope>NUCLEOTIDE SEQUENCE [LARGE SCALE GENOMIC DNA]</scope>
</reference>
<accession>A0A1G4IUQ0</accession>
<dbReference type="STRING" id="1266660.A0A1G4IUQ0"/>
<dbReference type="CDD" id="cd00067">
    <property type="entry name" value="GAL4"/>
    <property type="match status" value="1"/>
</dbReference>
<dbReference type="PROSITE" id="PS50048">
    <property type="entry name" value="ZN2_CY6_FUNGAL_2"/>
    <property type="match status" value="1"/>
</dbReference>
<dbReference type="Gene3D" id="4.10.240.10">
    <property type="entry name" value="Zn(2)-C6 fungal-type DNA-binding domain"/>
    <property type="match status" value="1"/>
</dbReference>
<dbReference type="InterPro" id="IPR021858">
    <property type="entry name" value="Fun_TF"/>
</dbReference>
<dbReference type="GO" id="GO:0005634">
    <property type="term" value="C:nucleus"/>
    <property type="evidence" value="ECO:0007669"/>
    <property type="project" value="UniProtKB-SubCell"/>
</dbReference>
<keyword evidence="5" id="KW-1185">Reference proteome</keyword>
<proteinExistence type="predicted"/>
<evidence type="ECO:0000313" key="4">
    <source>
        <dbReference type="EMBL" id="SCU80642.1"/>
    </source>
</evidence>
<feature type="domain" description="Zn(2)-C6 fungal-type" evidence="3">
    <location>
        <begin position="8"/>
        <end position="38"/>
    </location>
</feature>
<dbReference type="SMART" id="SM00066">
    <property type="entry name" value="GAL4"/>
    <property type="match status" value="1"/>
</dbReference>